<dbReference type="AlphaFoldDB" id="R6CFT4"/>
<gene>
    <name evidence="2" type="ORF">BN509_01421</name>
</gene>
<feature type="transmembrane region" description="Helical" evidence="1">
    <location>
        <begin position="20"/>
        <end position="41"/>
    </location>
</feature>
<accession>R6CFT4</accession>
<sequence length="54" mass="6412">MLGRLFGMCMVFNIQWAGLAFSKYLLFLSFIYADFFFLLVTDNQSVRYPEKNML</sequence>
<evidence type="ECO:0000256" key="1">
    <source>
        <dbReference type="SAM" id="Phobius"/>
    </source>
</evidence>
<dbReference type="Proteomes" id="UP000018362">
    <property type="component" value="Unassembled WGS sequence"/>
</dbReference>
<organism evidence="2 3">
    <name type="scientific">Phocaeicola coprocola CAG:162</name>
    <dbReference type="NCBI Taxonomy" id="1263040"/>
    <lineage>
        <taxon>Bacteria</taxon>
        <taxon>Pseudomonadati</taxon>
        <taxon>Bacteroidota</taxon>
        <taxon>Bacteroidia</taxon>
        <taxon>Bacteroidales</taxon>
        <taxon>Bacteroidaceae</taxon>
        <taxon>Phocaeicola</taxon>
    </lineage>
</organism>
<keyword evidence="1" id="KW-1133">Transmembrane helix</keyword>
<dbReference type="EMBL" id="CBCJ010000047">
    <property type="protein sequence ID" value="CDA70341.1"/>
    <property type="molecule type" value="Genomic_DNA"/>
</dbReference>
<evidence type="ECO:0000313" key="3">
    <source>
        <dbReference type="Proteomes" id="UP000018362"/>
    </source>
</evidence>
<name>R6CFT4_9BACT</name>
<protein>
    <submittedName>
        <fullName evidence="2">Uncharacterized protein</fullName>
    </submittedName>
</protein>
<comment type="caution">
    <text evidence="2">The sequence shown here is derived from an EMBL/GenBank/DDBJ whole genome shotgun (WGS) entry which is preliminary data.</text>
</comment>
<proteinExistence type="predicted"/>
<keyword evidence="1" id="KW-0812">Transmembrane</keyword>
<keyword evidence="1" id="KW-0472">Membrane</keyword>
<evidence type="ECO:0000313" key="2">
    <source>
        <dbReference type="EMBL" id="CDA70341.1"/>
    </source>
</evidence>
<reference evidence="2" key="1">
    <citation type="submission" date="2012-11" db="EMBL/GenBank/DDBJ databases">
        <title>Dependencies among metagenomic species, viruses, plasmids and units of genetic variation.</title>
        <authorList>
            <person name="Nielsen H.B."/>
            <person name="Almeida M."/>
            <person name="Juncker A.S."/>
            <person name="Rasmussen S."/>
            <person name="Li J."/>
            <person name="Sunagawa S."/>
            <person name="Plichta D."/>
            <person name="Gautier L."/>
            <person name="Le Chatelier E."/>
            <person name="Peletier E."/>
            <person name="Bonde I."/>
            <person name="Nielsen T."/>
            <person name="Manichanh C."/>
            <person name="Arumugam M."/>
            <person name="Batto J."/>
            <person name="Santos M.B.Q.D."/>
            <person name="Blom N."/>
            <person name="Borruel N."/>
            <person name="Burgdorf K.S."/>
            <person name="Boumezbeur F."/>
            <person name="Casellas F."/>
            <person name="Dore J."/>
            <person name="Guarner F."/>
            <person name="Hansen T."/>
            <person name="Hildebrand F."/>
            <person name="Kaas R.S."/>
            <person name="Kennedy S."/>
            <person name="Kristiansen K."/>
            <person name="Kultima J.R."/>
            <person name="Leonard P."/>
            <person name="Levenez F."/>
            <person name="Lund O."/>
            <person name="Moumen B."/>
            <person name="Le Paslier D."/>
            <person name="Pons N."/>
            <person name="Pedersen O."/>
            <person name="Prifti E."/>
            <person name="Qin J."/>
            <person name="Raes J."/>
            <person name="Tap J."/>
            <person name="Tims S."/>
            <person name="Ussery D.W."/>
            <person name="Yamada T."/>
            <person name="MetaHit consortium"/>
            <person name="Renault P."/>
            <person name="Sicheritz-Ponten T."/>
            <person name="Bork P."/>
            <person name="Wang J."/>
            <person name="Brunak S."/>
            <person name="Ehrlich S.D."/>
        </authorList>
    </citation>
    <scope>NUCLEOTIDE SEQUENCE [LARGE SCALE GENOMIC DNA]</scope>
</reference>